<feature type="signal peptide" evidence="1">
    <location>
        <begin position="1"/>
        <end position="19"/>
    </location>
</feature>
<dbReference type="Proteomes" id="UP000535589">
    <property type="component" value="Unassembled WGS sequence"/>
</dbReference>
<feature type="chain" id="PRO_5030519352" description="CARDB domain-containing protein" evidence="1">
    <location>
        <begin position="20"/>
        <end position="149"/>
    </location>
</feature>
<gene>
    <name evidence="2" type="ORF">HGP28_03705</name>
</gene>
<evidence type="ECO:0000313" key="3">
    <source>
        <dbReference type="Proteomes" id="UP000535589"/>
    </source>
</evidence>
<dbReference type="EMBL" id="JABAIK010000003">
    <property type="protein sequence ID" value="NLS11996.1"/>
    <property type="molecule type" value="Genomic_DNA"/>
</dbReference>
<organism evidence="2 3">
    <name type="scientific">Vibrio agarilyticus</name>
    <dbReference type="NCBI Taxonomy" id="2726741"/>
    <lineage>
        <taxon>Bacteria</taxon>
        <taxon>Pseudomonadati</taxon>
        <taxon>Pseudomonadota</taxon>
        <taxon>Gammaproteobacteria</taxon>
        <taxon>Vibrionales</taxon>
        <taxon>Vibrionaceae</taxon>
        <taxon>Vibrio</taxon>
    </lineage>
</organism>
<proteinExistence type="predicted"/>
<accession>A0A7X8YG36</accession>
<sequence>MKPLNLALSVLPLSILLTACGGGNDGGGSSSSGSVPSTPSPISTADLYASPDFSFDVGQNITLSIDYQNVGAGALTLFSQTLDLGGSLIADPTSRVLTLRPSNTSAVQLEVNQNWQEIYAQWVPESADEPEQMVVIKLDAASNSYHIVL</sequence>
<protein>
    <recommendedName>
        <fullName evidence="4">CARDB domain-containing protein</fullName>
    </recommendedName>
</protein>
<keyword evidence="3" id="KW-1185">Reference proteome</keyword>
<comment type="caution">
    <text evidence="2">The sequence shown here is derived from an EMBL/GenBank/DDBJ whole genome shotgun (WGS) entry which is preliminary data.</text>
</comment>
<dbReference type="RefSeq" id="WP_168835112.1">
    <property type="nucleotide sequence ID" value="NZ_JABAIK010000003.1"/>
</dbReference>
<name>A0A7X8YG36_9VIBR</name>
<dbReference type="PROSITE" id="PS51257">
    <property type="entry name" value="PROKAR_LIPOPROTEIN"/>
    <property type="match status" value="1"/>
</dbReference>
<evidence type="ECO:0000313" key="2">
    <source>
        <dbReference type="EMBL" id="NLS11996.1"/>
    </source>
</evidence>
<evidence type="ECO:0008006" key="4">
    <source>
        <dbReference type="Google" id="ProtNLM"/>
    </source>
</evidence>
<evidence type="ECO:0000256" key="1">
    <source>
        <dbReference type="SAM" id="SignalP"/>
    </source>
</evidence>
<reference evidence="2 3" key="1">
    <citation type="submission" date="2020-04" db="EMBL/GenBank/DDBJ databases">
        <title>Vibrio sp. SM6, a novel species isolated from seawater.</title>
        <authorList>
            <person name="Wang X."/>
        </authorList>
    </citation>
    <scope>NUCLEOTIDE SEQUENCE [LARGE SCALE GENOMIC DNA]</scope>
    <source>
        <strain evidence="2 3">SM6</strain>
    </source>
</reference>
<dbReference type="AlphaFoldDB" id="A0A7X8YG36"/>
<keyword evidence="1" id="KW-0732">Signal</keyword>